<feature type="chain" id="PRO_5030583949" evidence="2">
    <location>
        <begin position="39"/>
        <end position="323"/>
    </location>
</feature>
<name>A0A7V2F4D9_UNCEI</name>
<dbReference type="NCBIfam" id="NF033709">
    <property type="entry name" value="PorV_fam"/>
    <property type="match status" value="1"/>
</dbReference>
<sequence>IHYNMTAAPVSKGGTMSRRIAALAVSILICAASTGARAGDPGSSGFLFLRLGNGARASGMGEAFTAVADDATSMYWNPAGLASIDGVELNLSHSEWLVDIRFEQISVVNEMLGGAVGLSFTGLFYGDLDRYGSYPSLVPDGTFSPYDFAFSAGYGTDILPNLAVGAAAKLIYEKIDFESATSWAVDLGVSHRSMIEGLTLAASILNLGPQAAFVEEKFYPPLQLRAGAAYRYDEPWVRGSIIAATDVVFPNDGDAKIHLGAEYNYERYISVRAGYKSNYYVQGPTLGIGVNYRNLRFDYAFMPIEFDLGDSHRLSFTIRSPGP</sequence>
<comment type="caution">
    <text evidence="3">The sequence shown here is derived from an EMBL/GenBank/DDBJ whole genome shotgun (WGS) entry which is preliminary data.</text>
</comment>
<dbReference type="EMBL" id="DSEC01000558">
    <property type="protein sequence ID" value="HER44329.1"/>
    <property type="molecule type" value="Genomic_DNA"/>
</dbReference>
<gene>
    <name evidence="3" type="ORF">ENO08_07710</name>
</gene>
<reference evidence="3" key="1">
    <citation type="journal article" date="2020" name="mSystems">
        <title>Genome- and Community-Level Interaction Insights into Carbon Utilization and Element Cycling Functions of Hydrothermarchaeota in Hydrothermal Sediment.</title>
        <authorList>
            <person name="Zhou Z."/>
            <person name="Liu Y."/>
            <person name="Xu W."/>
            <person name="Pan J."/>
            <person name="Luo Z.H."/>
            <person name="Li M."/>
        </authorList>
    </citation>
    <scope>NUCLEOTIDE SEQUENCE [LARGE SCALE GENOMIC DNA]</scope>
    <source>
        <strain evidence="3">SpSt-1233</strain>
    </source>
</reference>
<feature type="non-terminal residue" evidence="3">
    <location>
        <position position="1"/>
    </location>
</feature>
<protein>
    <submittedName>
        <fullName evidence="3">PorV/PorQ family protein</fullName>
    </submittedName>
</protein>
<dbReference type="Proteomes" id="UP000886069">
    <property type="component" value="Unassembled WGS sequence"/>
</dbReference>
<comment type="similarity">
    <text evidence="1">Belongs to the UPF0164 family.</text>
</comment>
<feature type="signal peptide" evidence="2">
    <location>
        <begin position="1"/>
        <end position="38"/>
    </location>
</feature>
<evidence type="ECO:0000313" key="3">
    <source>
        <dbReference type="EMBL" id="HER44329.1"/>
    </source>
</evidence>
<proteinExistence type="inferred from homology"/>
<dbReference type="AlphaFoldDB" id="A0A7V2F4D9"/>
<evidence type="ECO:0000256" key="2">
    <source>
        <dbReference type="SAM" id="SignalP"/>
    </source>
</evidence>
<dbReference type="Gene3D" id="2.40.160.60">
    <property type="entry name" value="Outer membrane protein transport protein (OMPP1/FadL/TodX)"/>
    <property type="match status" value="1"/>
</dbReference>
<keyword evidence="2" id="KW-0732">Signal</keyword>
<accession>A0A7V2F4D9</accession>
<organism evidence="3">
    <name type="scientific">Eiseniibacteriota bacterium</name>
    <dbReference type="NCBI Taxonomy" id="2212470"/>
    <lineage>
        <taxon>Bacteria</taxon>
        <taxon>Candidatus Eiseniibacteriota</taxon>
    </lineage>
</organism>
<evidence type="ECO:0000256" key="1">
    <source>
        <dbReference type="ARBA" id="ARBA00005846"/>
    </source>
</evidence>
<dbReference type="InterPro" id="IPR005362">
    <property type="entry name" value="UPF0164"/>
</dbReference>
<dbReference type="Pfam" id="PF03687">
    <property type="entry name" value="UPF0164"/>
    <property type="match status" value="1"/>
</dbReference>
<dbReference type="SUPFAM" id="SSF56935">
    <property type="entry name" value="Porins"/>
    <property type="match status" value="1"/>
</dbReference>